<dbReference type="PANTHER" id="PTHR43095">
    <property type="entry name" value="SUGAR KINASE"/>
    <property type="match status" value="1"/>
</dbReference>
<evidence type="ECO:0000313" key="7">
    <source>
        <dbReference type="Proteomes" id="UP001363035"/>
    </source>
</evidence>
<gene>
    <name evidence="6" type="ORF">VJ786_11010</name>
</gene>
<evidence type="ECO:0000259" key="4">
    <source>
        <dbReference type="Pfam" id="PF00370"/>
    </source>
</evidence>
<evidence type="ECO:0000256" key="3">
    <source>
        <dbReference type="ARBA" id="ARBA00022777"/>
    </source>
</evidence>
<dbReference type="PIRSF" id="PIRSF000538">
    <property type="entry name" value="GlpK"/>
    <property type="match status" value="1"/>
</dbReference>
<name>A0ABU8I7I1_9SPHI</name>
<dbReference type="InterPro" id="IPR050406">
    <property type="entry name" value="FGGY_Carb_Kinase"/>
</dbReference>
<sequence length="478" mass="52936">MDNYFIGVDVGTQGARVVLVDQKGNLLASDSRKFALDDRFREEQSPAIWWKDVEEMLENLFHQLPATIQKEHIRAISVTSTSGTVIPLDKNNQPIHEAIMYSDPRSEEQGKRCREIALRHVKDGYTGFNASSGISKMLWFIETYPDKAQQLATWIHASDFMVGKLSGNYHTTDYTNVLKSGYDLDKLTWPAYISEEIGIKKAWLQQVVPSGTVVGKLDAELASTWGIPPIDVVVGMTDGCATQMASGAVKPGDWNTTIGTTLVIKGVTKNKVVDPLGRLYSHRHPEGYWMPGGASNTGADWISLDFQEDLQKLTAAAEKLIPTGELAWPLKQIGERYPIMAPQAKGFEPQTTDRTTLFAANLEGVAFIERLAYEIIEELSGEKIAAIYSAGGGANSDLWLKIRASVMNVPTYKCKEASGAFGAAIMAASYTYYQSLQEAAAEMASIEKKVTPDPILHQEYEKQYNAFKQKLKDLNYIS</sequence>
<keyword evidence="2" id="KW-0808">Transferase</keyword>
<keyword evidence="3 6" id="KW-0418">Kinase</keyword>
<dbReference type="SUPFAM" id="SSF53067">
    <property type="entry name" value="Actin-like ATPase domain"/>
    <property type="match status" value="2"/>
</dbReference>
<dbReference type="InterPro" id="IPR000577">
    <property type="entry name" value="Carb_kinase_FGGY"/>
</dbReference>
<dbReference type="Pfam" id="PF02782">
    <property type="entry name" value="FGGY_C"/>
    <property type="match status" value="1"/>
</dbReference>
<evidence type="ECO:0000256" key="1">
    <source>
        <dbReference type="ARBA" id="ARBA00009156"/>
    </source>
</evidence>
<keyword evidence="7" id="KW-1185">Reference proteome</keyword>
<dbReference type="InterPro" id="IPR018485">
    <property type="entry name" value="FGGY_C"/>
</dbReference>
<evidence type="ECO:0000259" key="5">
    <source>
        <dbReference type="Pfam" id="PF02782"/>
    </source>
</evidence>
<comment type="similarity">
    <text evidence="1">Belongs to the FGGY kinase family.</text>
</comment>
<dbReference type="InterPro" id="IPR043129">
    <property type="entry name" value="ATPase_NBD"/>
</dbReference>
<feature type="domain" description="Carbohydrate kinase FGGY C-terminal" evidence="5">
    <location>
        <begin position="256"/>
        <end position="428"/>
    </location>
</feature>
<dbReference type="Gene3D" id="3.30.420.40">
    <property type="match status" value="2"/>
</dbReference>
<reference evidence="6 7" key="1">
    <citation type="submission" date="2024-01" db="EMBL/GenBank/DDBJ databases">
        <title>Sphingobacterium tenebrionis sp. nov., a novel endophyte isolated from tenebrio molitor intestines.</title>
        <authorList>
            <person name="Zhang C."/>
        </authorList>
    </citation>
    <scope>NUCLEOTIDE SEQUENCE [LARGE SCALE GENOMIC DNA]</scope>
    <source>
        <strain evidence="6 7">PU5-4</strain>
    </source>
</reference>
<comment type="caution">
    <text evidence="6">The sequence shown here is derived from an EMBL/GenBank/DDBJ whole genome shotgun (WGS) entry which is preliminary data.</text>
</comment>
<organism evidence="6 7">
    <name type="scientific">Sphingobacterium tenebrionis</name>
    <dbReference type="NCBI Taxonomy" id="3111775"/>
    <lineage>
        <taxon>Bacteria</taxon>
        <taxon>Pseudomonadati</taxon>
        <taxon>Bacteroidota</taxon>
        <taxon>Sphingobacteriia</taxon>
        <taxon>Sphingobacteriales</taxon>
        <taxon>Sphingobacteriaceae</taxon>
        <taxon>Sphingobacterium</taxon>
    </lineage>
</organism>
<dbReference type="Proteomes" id="UP001363035">
    <property type="component" value="Unassembled WGS sequence"/>
</dbReference>
<dbReference type="RefSeq" id="WP_099365787.1">
    <property type="nucleotide sequence ID" value="NZ_JAYLLN010000026.1"/>
</dbReference>
<dbReference type="CDD" id="cd07783">
    <property type="entry name" value="ASKHA_NBD_FGGY_SePSK_AtXK1-like"/>
    <property type="match status" value="1"/>
</dbReference>
<evidence type="ECO:0000256" key="2">
    <source>
        <dbReference type="ARBA" id="ARBA00022679"/>
    </source>
</evidence>
<accession>A0ABU8I7I1</accession>
<feature type="domain" description="Carbohydrate kinase FGGY N-terminal" evidence="4">
    <location>
        <begin position="4"/>
        <end position="243"/>
    </location>
</feature>
<dbReference type="EMBL" id="JAYLLN010000026">
    <property type="protein sequence ID" value="MEI5985431.1"/>
    <property type="molecule type" value="Genomic_DNA"/>
</dbReference>
<dbReference type="GO" id="GO:0016301">
    <property type="term" value="F:kinase activity"/>
    <property type="evidence" value="ECO:0007669"/>
    <property type="project" value="UniProtKB-KW"/>
</dbReference>
<dbReference type="InterPro" id="IPR018484">
    <property type="entry name" value="FGGY_N"/>
</dbReference>
<proteinExistence type="inferred from homology"/>
<evidence type="ECO:0000313" key="6">
    <source>
        <dbReference type="EMBL" id="MEI5985431.1"/>
    </source>
</evidence>
<protein>
    <submittedName>
        <fullName evidence="6">FGGY-family carbohydrate kinase</fullName>
    </submittedName>
</protein>
<dbReference type="Pfam" id="PF00370">
    <property type="entry name" value="FGGY_N"/>
    <property type="match status" value="1"/>
</dbReference>